<dbReference type="InterPro" id="IPR036388">
    <property type="entry name" value="WH-like_DNA-bd_sf"/>
</dbReference>
<dbReference type="Gene3D" id="1.20.120.530">
    <property type="entry name" value="GntR ligand-binding domain-like"/>
    <property type="match status" value="1"/>
</dbReference>
<geneLocation type="plasmid" evidence="5">
    <name>p3</name>
</geneLocation>
<evidence type="ECO:0000256" key="2">
    <source>
        <dbReference type="ARBA" id="ARBA00023125"/>
    </source>
</evidence>
<evidence type="ECO:0000259" key="4">
    <source>
        <dbReference type="PROSITE" id="PS50949"/>
    </source>
</evidence>
<dbReference type="PANTHER" id="PTHR43537:SF5">
    <property type="entry name" value="UXU OPERON TRANSCRIPTIONAL REGULATOR"/>
    <property type="match status" value="1"/>
</dbReference>
<dbReference type="Gene3D" id="1.10.10.10">
    <property type="entry name" value="Winged helix-like DNA-binding domain superfamily/Winged helix DNA-binding domain"/>
    <property type="match status" value="1"/>
</dbReference>
<feature type="domain" description="HTH gntR-type" evidence="4">
    <location>
        <begin position="14"/>
        <end position="81"/>
    </location>
</feature>
<dbReference type="InterPro" id="IPR008920">
    <property type="entry name" value="TF_FadR/GntR_C"/>
</dbReference>
<dbReference type="SMART" id="SM00345">
    <property type="entry name" value="HTH_GNTR"/>
    <property type="match status" value="1"/>
</dbReference>
<proteinExistence type="predicted"/>
<dbReference type="PRINTS" id="PR00035">
    <property type="entry name" value="HTHGNTR"/>
</dbReference>
<dbReference type="CDD" id="cd07377">
    <property type="entry name" value="WHTH_GntR"/>
    <property type="match status" value="1"/>
</dbReference>
<evidence type="ECO:0000313" key="6">
    <source>
        <dbReference type="Proteomes" id="UP000298596"/>
    </source>
</evidence>
<dbReference type="GO" id="GO:0003677">
    <property type="term" value="F:DNA binding"/>
    <property type="evidence" value="ECO:0007669"/>
    <property type="project" value="UniProtKB-KW"/>
</dbReference>
<protein>
    <submittedName>
        <fullName evidence="5">GntR family transcriptional regulator</fullName>
    </submittedName>
</protein>
<dbReference type="InterPro" id="IPR036390">
    <property type="entry name" value="WH_DNA-bd_sf"/>
</dbReference>
<dbReference type="Proteomes" id="UP000298596">
    <property type="component" value="Plasmid p3"/>
</dbReference>
<keyword evidence="3" id="KW-0804">Transcription</keyword>
<dbReference type="EMBL" id="CP032333">
    <property type="protein sequence ID" value="QCO06193.1"/>
    <property type="molecule type" value="Genomic_DNA"/>
</dbReference>
<organism evidence="5 6">
    <name type="scientific">Azospirillum brasilense</name>
    <dbReference type="NCBI Taxonomy" id="192"/>
    <lineage>
        <taxon>Bacteria</taxon>
        <taxon>Pseudomonadati</taxon>
        <taxon>Pseudomonadota</taxon>
        <taxon>Alphaproteobacteria</taxon>
        <taxon>Rhodospirillales</taxon>
        <taxon>Azospirillaceae</taxon>
        <taxon>Azospirillum</taxon>
    </lineage>
</organism>
<dbReference type="SUPFAM" id="SSF46785">
    <property type="entry name" value="Winged helix' DNA-binding domain"/>
    <property type="match status" value="1"/>
</dbReference>
<evidence type="ECO:0000256" key="1">
    <source>
        <dbReference type="ARBA" id="ARBA00023015"/>
    </source>
</evidence>
<sequence length="227" mass="25547">MTPPPADPLFPRPANLGDQTYGHLRELILSRQIPGGAEVPEGRLAERLSVSRTPMREALVRLVGEGLLERTSERSYRVRVVSAREFFECMQMRELLECHAIETAVPLVGDADLAELRRGLESLDGSEDDMQHWLYDNHFHSFFARVSGNATMAETITRMRVVARLFRISSAFHRKGEIDTEHRAVLEAVERRDVTAAKAAMLAHLRNLQDDARRAIAAEANPGGYFL</sequence>
<keyword evidence="5" id="KW-0614">Plasmid</keyword>
<gene>
    <name evidence="5" type="ORF">D3867_30140</name>
</gene>
<dbReference type="GO" id="GO:0003700">
    <property type="term" value="F:DNA-binding transcription factor activity"/>
    <property type="evidence" value="ECO:0007669"/>
    <property type="project" value="InterPro"/>
</dbReference>
<dbReference type="InterPro" id="IPR000524">
    <property type="entry name" value="Tscrpt_reg_HTH_GntR"/>
</dbReference>
<reference evidence="5 6" key="1">
    <citation type="submission" date="2018-09" db="EMBL/GenBank/DDBJ databases">
        <title>Whole genome based analysis of evolution and adaptive divergence in Indian and Brazilian strains of Azospirillum brasilense.</title>
        <authorList>
            <person name="Singh C."/>
            <person name="Tripathi A.K."/>
        </authorList>
    </citation>
    <scope>NUCLEOTIDE SEQUENCE [LARGE SCALE GENOMIC DNA]</scope>
    <source>
        <strain evidence="5 6">MTCC4036</strain>
        <plasmid evidence="5 6">p3</plasmid>
    </source>
</reference>
<keyword evidence="1" id="KW-0805">Transcription regulation</keyword>
<dbReference type="AlphaFoldDB" id="A0A4D8QAU6"/>
<dbReference type="SUPFAM" id="SSF48008">
    <property type="entry name" value="GntR ligand-binding domain-like"/>
    <property type="match status" value="1"/>
</dbReference>
<evidence type="ECO:0000256" key="3">
    <source>
        <dbReference type="ARBA" id="ARBA00023163"/>
    </source>
</evidence>
<name>A0A4D8QAU6_AZOBR</name>
<evidence type="ECO:0000313" key="5">
    <source>
        <dbReference type="EMBL" id="QCO06193.1"/>
    </source>
</evidence>
<dbReference type="PROSITE" id="PS50949">
    <property type="entry name" value="HTH_GNTR"/>
    <property type="match status" value="1"/>
</dbReference>
<accession>A0A4D8QAU6</accession>
<keyword evidence="2" id="KW-0238">DNA-binding</keyword>
<dbReference type="SMART" id="SM00895">
    <property type="entry name" value="FCD"/>
    <property type="match status" value="1"/>
</dbReference>
<dbReference type="Pfam" id="PF00392">
    <property type="entry name" value="GntR"/>
    <property type="match status" value="1"/>
</dbReference>
<dbReference type="Pfam" id="PF07729">
    <property type="entry name" value="FCD"/>
    <property type="match status" value="1"/>
</dbReference>
<dbReference type="InterPro" id="IPR011711">
    <property type="entry name" value="GntR_C"/>
</dbReference>
<dbReference type="PANTHER" id="PTHR43537">
    <property type="entry name" value="TRANSCRIPTIONAL REGULATOR, GNTR FAMILY"/>
    <property type="match status" value="1"/>
</dbReference>